<evidence type="ECO:0000313" key="7">
    <source>
        <dbReference type="Proteomes" id="UP000815677"/>
    </source>
</evidence>
<proteinExistence type="predicted"/>
<evidence type="ECO:0000256" key="5">
    <source>
        <dbReference type="SAM" id="Phobius"/>
    </source>
</evidence>
<gene>
    <name evidence="6" type="ORF">MCHLO_00495</name>
</gene>
<evidence type="ECO:0000313" key="6">
    <source>
        <dbReference type="EMBL" id="GAT42794.1"/>
    </source>
</evidence>
<dbReference type="EMBL" id="DF838274">
    <property type="protein sequence ID" value="GAT42794.1"/>
    <property type="molecule type" value="Genomic_DNA"/>
</dbReference>
<evidence type="ECO:0000256" key="3">
    <source>
        <dbReference type="ARBA" id="ARBA00022989"/>
    </source>
</evidence>
<feature type="transmembrane region" description="Helical" evidence="5">
    <location>
        <begin position="55"/>
        <end position="81"/>
    </location>
</feature>
<feature type="transmembrane region" description="Helical" evidence="5">
    <location>
        <begin position="185"/>
        <end position="205"/>
    </location>
</feature>
<dbReference type="PANTHER" id="PTHR23112:SF0">
    <property type="entry name" value="TRANSMEMBRANE PROTEIN 116"/>
    <property type="match status" value="1"/>
</dbReference>
<protein>
    <recommendedName>
        <fullName evidence="8">Glucose receptor Git3 N-terminal domain-containing protein</fullName>
    </recommendedName>
</protein>
<keyword evidence="2 5" id="KW-0812">Transmembrane</keyword>
<evidence type="ECO:0008006" key="8">
    <source>
        <dbReference type="Google" id="ProtNLM"/>
    </source>
</evidence>
<evidence type="ECO:0000256" key="2">
    <source>
        <dbReference type="ARBA" id="ARBA00022692"/>
    </source>
</evidence>
<organism evidence="6 7">
    <name type="scientific">Mycena chlorophos</name>
    <name type="common">Agaric fungus</name>
    <name type="synonym">Agaricus chlorophos</name>
    <dbReference type="NCBI Taxonomy" id="658473"/>
    <lineage>
        <taxon>Eukaryota</taxon>
        <taxon>Fungi</taxon>
        <taxon>Dikarya</taxon>
        <taxon>Basidiomycota</taxon>
        <taxon>Agaricomycotina</taxon>
        <taxon>Agaricomycetes</taxon>
        <taxon>Agaricomycetidae</taxon>
        <taxon>Agaricales</taxon>
        <taxon>Marasmiineae</taxon>
        <taxon>Mycenaceae</taxon>
        <taxon>Mycena</taxon>
    </lineage>
</organism>
<comment type="subcellular location">
    <subcellularLocation>
        <location evidence="1">Membrane</location>
        <topology evidence="1">Multi-pass membrane protein</topology>
    </subcellularLocation>
</comment>
<evidence type="ECO:0000256" key="1">
    <source>
        <dbReference type="ARBA" id="ARBA00004141"/>
    </source>
</evidence>
<feature type="transmembrane region" description="Helical" evidence="5">
    <location>
        <begin position="20"/>
        <end position="43"/>
    </location>
</feature>
<dbReference type="Gene3D" id="1.20.1070.10">
    <property type="entry name" value="Rhodopsin 7-helix transmembrane proteins"/>
    <property type="match status" value="1"/>
</dbReference>
<dbReference type="PANTHER" id="PTHR23112">
    <property type="entry name" value="G PROTEIN-COUPLED RECEPTOR 157-RELATED"/>
    <property type="match status" value="1"/>
</dbReference>
<accession>A0ABQ0KV57</accession>
<evidence type="ECO:0000256" key="4">
    <source>
        <dbReference type="ARBA" id="ARBA00023136"/>
    </source>
</evidence>
<dbReference type="SUPFAM" id="SSF81321">
    <property type="entry name" value="Family A G protein-coupled receptor-like"/>
    <property type="match status" value="1"/>
</dbReference>
<feature type="transmembrane region" description="Helical" evidence="5">
    <location>
        <begin position="245"/>
        <end position="263"/>
    </location>
</feature>
<dbReference type="Proteomes" id="UP000815677">
    <property type="component" value="Unassembled WGS sequence"/>
</dbReference>
<feature type="transmembrane region" description="Helical" evidence="5">
    <location>
        <begin position="101"/>
        <end position="122"/>
    </location>
</feature>
<feature type="transmembrane region" description="Helical" evidence="5">
    <location>
        <begin position="275"/>
        <end position="297"/>
    </location>
</feature>
<reference evidence="6" key="1">
    <citation type="submission" date="2014-09" db="EMBL/GenBank/DDBJ databases">
        <title>Genome sequence of the luminous mushroom Mycena chlorophos for searching fungal bioluminescence genes.</title>
        <authorList>
            <person name="Tanaka Y."/>
            <person name="Kasuga D."/>
            <person name="Oba Y."/>
            <person name="Hase S."/>
            <person name="Sato K."/>
            <person name="Oba Y."/>
            <person name="Sakakibara Y."/>
        </authorList>
    </citation>
    <scope>NUCLEOTIDE SEQUENCE</scope>
</reference>
<sequence length="357" mass="39918">MSYGAGPSPLEYDYSAPQRASVIVLVVCGCISLAAILGLFVFMIFKTRKYRRTHVLAYIVCLLLANTMQSWGTILSLKWVVLGKILDGLHCYSQGGIKQGGNIAAAWFSFIISAHLFNLMFLRRETPRAVAWAAIAFGWSSVFLIVFIGPVAIQTEARGHYFGISGLWCWITPAYRTEQLCLEDLFQFVSVVFSFVLHVLTFLRVRGNLLHVDGRWSIRFDESWRLSLGRDFTDSAMLEVVRHMVWFPVAFAVTIIPVAIVRAPGLWGEMNAVPLWLQALAGAIFDLSGLINVVLFLGVRRLFPAPEDTPEFEVDRSVAEKNNGASKEEIVKNFGVTPFLLSQPAKQDIEAQPEPRV</sequence>
<keyword evidence="4 5" id="KW-0472">Membrane</keyword>
<name>A0ABQ0KV57_MYCCL</name>
<keyword evidence="3 5" id="KW-1133">Transmembrane helix</keyword>
<feature type="transmembrane region" description="Helical" evidence="5">
    <location>
        <begin position="129"/>
        <end position="153"/>
    </location>
</feature>
<keyword evidence="7" id="KW-1185">Reference proteome</keyword>